<evidence type="ECO:0000313" key="3">
    <source>
        <dbReference type="EMBL" id="KAF1926659.1"/>
    </source>
</evidence>
<evidence type="ECO:0000256" key="1">
    <source>
        <dbReference type="SAM" id="MobiDB-lite"/>
    </source>
</evidence>
<evidence type="ECO:0000313" key="4">
    <source>
        <dbReference type="Proteomes" id="UP000800082"/>
    </source>
</evidence>
<dbReference type="Pfam" id="PF01266">
    <property type="entry name" value="DAO"/>
    <property type="match status" value="1"/>
</dbReference>
<gene>
    <name evidence="3" type="ORF">M421DRAFT_102381</name>
</gene>
<feature type="region of interest" description="Disordered" evidence="1">
    <location>
        <begin position="59"/>
        <end position="86"/>
    </location>
</feature>
<proteinExistence type="predicted"/>
<dbReference type="RefSeq" id="XP_033446911.1">
    <property type="nucleotide sequence ID" value="XM_033586769.1"/>
</dbReference>
<keyword evidence="4" id="KW-1185">Reference proteome</keyword>
<dbReference type="PANTHER" id="PTHR13847:SF279">
    <property type="entry name" value="FAD DEPENDENT OXIDOREDUCTASE DOMAIN-CONTAINING PROTEIN-RELATED"/>
    <property type="match status" value="1"/>
</dbReference>
<protein>
    <submittedName>
        <fullName evidence="3">FAD dependent oxidoreductase</fullName>
    </submittedName>
</protein>
<organism evidence="3 4">
    <name type="scientific">Didymella exigua CBS 183.55</name>
    <dbReference type="NCBI Taxonomy" id="1150837"/>
    <lineage>
        <taxon>Eukaryota</taxon>
        <taxon>Fungi</taxon>
        <taxon>Dikarya</taxon>
        <taxon>Ascomycota</taxon>
        <taxon>Pezizomycotina</taxon>
        <taxon>Dothideomycetes</taxon>
        <taxon>Pleosporomycetidae</taxon>
        <taxon>Pleosporales</taxon>
        <taxon>Pleosporineae</taxon>
        <taxon>Didymellaceae</taxon>
        <taxon>Didymella</taxon>
    </lineage>
</organism>
<dbReference type="InterPro" id="IPR036188">
    <property type="entry name" value="FAD/NAD-bd_sf"/>
</dbReference>
<dbReference type="AlphaFoldDB" id="A0A6A5RGM1"/>
<dbReference type="Gene3D" id="3.50.50.60">
    <property type="entry name" value="FAD/NAD(P)-binding domain"/>
    <property type="match status" value="1"/>
</dbReference>
<dbReference type="SUPFAM" id="SSF51905">
    <property type="entry name" value="FAD/NAD(P)-binding domain"/>
    <property type="match status" value="1"/>
</dbReference>
<name>A0A6A5RGM1_9PLEO</name>
<dbReference type="Proteomes" id="UP000800082">
    <property type="component" value="Unassembled WGS sequence"/>
</dbReference>
<sequence length="438" mass="47753">MTRQILPVPNPVPSYWLSEESPLADLRSSTRLPGKCGVAVIGAGLAGVLTAYRILQNSGTESGGEHRDPEAGQKSPSSNADGELTEKLSECATSRNGGHVKEQVTTLLNLPCGAEQTGRKRVELQDYVERAMSDVKRVVEEEDLDCEFELRRSYDVFTDAGDAGSVFQRYEDARKRGEAWTQNVSWVGEERVEQITSIKSAKGAFSVRAASFWPYKFVAGLLERMVKRWPDRLNVQMCTPVTLLTMSSSGANVLVTDRGTLTVKKVVMATNAYTAGLLPAFSGRIIPVRGTASHHAPQKPVNPHLNNMYNINFGPGKGVDYLNPRPDGGIVVGGGAWLFAHNVSSWRDNFDDAHLFPPHEIFLGWKDSGSVNDHVWTGIMGRTGDGQPFVGRVPGKSNMWVLARFNGGGMSLIAVAARTVGKMVSEEKGFEEGKRKGC</sequence>
<dbReference type="EMBL" id="ML978976">
    <property type="protein sequence ID" value="KAF1926659.1"/>
    <property type="molecule type" value="Genomic_DNA"/>
</dbReference>
<reference evidence="3" key="1">
    <citation type="journal article" date="2020" name="Stud. Mycol.">
        <title>101 Dothideomycetes genomes: a test case for predicting lifestyles and emergence of pathogens.</title>
        <authorList>
            <person name="Haridas S."/>
            <person name="Albert R."/>
            <person name="Binder M."/>
            <person name="Bloem J."/>
            <person name="Labutti K."/>
            <person name="Salamov A."/>
            <person name="Andreopoulos B."/>
            <person name="Baker S."/>
            <person name="Barry K."/>
            <person name="Bills G."/>
            <person name="Bluhm B."/>
            <person name="Cannon C."/>
            <person name="Castanera R."/>
            <person name="Culley D."/>
            <person name="Daum C."/>
            <person name="Ezra D."/>
            <person name="Gonzalez J."/>
            <person name="Henrissat B."/>
            <person name="Kuo A."/>
            <person name="Liang C."/>
            <person name="Lipzen A."/>
            <person name="Lutzoni F."/>
            <person name="Magnuson J."/>
            <person name="Mondo S."/>
            <person name="Nolan M."/>
            <person name="Ohm R."/>
            <person name="Pangilinan J."/>
            <person name="Park H.-J."/>
            <person name="Ramirez L."/>
            <person name="Alfaro M."/>
            <person name="Sun H."/>
            <person name="Tritt A."/>
            <person name="Yoshinaga Y."/>
            <person name="Zwiers L.-H."/>
            <person name="Turgeon B."/>
            <person name="Goodwin S."/>
            <person name="Spatafora J."/>
            <person name="Crous P."/>
            <person name="Grigoriev I."/>
        </authorList>
    </citation>
    <scope>NUCLEOTIDE SEQUENCE</scope>
    <source>
        <strain evidence="3">CBS 183.55</strain>
    </source>
</reference>
<dbReference type="OrthoDB" id="429143at2759"/>
<dbReference type="Gene3D" id="3.30.9.10">
    <property type="entry name" value="D-Amino Acid Oxidase, subunit A, domain 2"/>
    <property type="match status" value="1"/>
</dbReference>
<dbReference type="PANTHER" id="PTHR13847">
    <property type="entry name" value="SARCOSINE DEHYDROGENASE-RELATED"/>
    <property type="match status" value="1"/>
</dbReference>
<dbReference type="GO" id="GO:0005737">
    <property type="term" value="C:cytoplasm"/>
    <property type="evidence" value="ECO:0007669"/>
    <property type="project" value="TreeGrafter"/>
</dbReference>
<evidence type="ECO:0000259" key="2">
    <source>
        <dbReference type="Pfam" id="PF01266"/>
    </source>
</evidence>
<dbReference type="GeneID" id="54344415"/>
<feature type="domain" description="FAD dependent oxidoreductase" evidence="2">
    <location>
        <begin position="38"/>
        <end position="421"/>
    </location>
</feature>
<dbReference type="InterPro" id="IPR006076">
    <property type="entry name" value="FAD-dep_OxRdtase"/>
</dbReference>
<accession>A0A6A5RGM1</accession>